<evidence type="ECO:0000256" key="1">
    <source>
        <dbReference type="ARBA" id="ARBA00004651"/>
    </source>
</evidence>
<keyword evidence="4 8" id="KW-1003">Cell membrane</keyword>
<organism evidence="10 11">
    <name type="scientific">Halomonas cupida</name>
    <dbReference type="NCBI Taxonomy" id="44933"/>
    <lineage>
        <taxon>Bacteria</taxon>
        <taxon>Pseudomonadati</taxon>
        <taxon>Pseudomonadota</taxon>
        <taxon>Gammaproteobacteria</taxon>
        <taxon>Oceanospirillales</taxon>
        <taxon>Halomonadaceae</taxon>
        <taxon>Halomonas</taxon>
    </lineage>
</organism>
<sequence length="255" mass="26896">MIEWWSDLWQSWWSWSELSPTAWWGVGMALALGAFVQRTTGFGMAVVGAPLILLQAPDLVPVVLIFYGLLVSCLVVRRYWQQITMSDISTALIGKVPGTILGVWLLVVAPMATLELLIAGIVLFAVVVTLFRLRLPVTPASLFGAGLVSGIFGSVAAIGGPPMVLLMHGMPMERLRGSLAAFFLISSFMTLAALAVAGQVSGWRLGVSLSFLPLVVAGHALGAALAPHIPRGLLQAVSLGLCALAALSLLVKALS</sequence>
<evidence type="ECO:0000313" key="9">
    <source>
        <dbReference type="EMBL" id="GEN22632.1"/>
    </source>
</evidence>
<dbReference type="PANTHER" id="PTHR30269">
    <property type="entry name" value="TRANSMEMBRANE PROTEIN YFCA"/>
    <property type="match status" value="1"/>
</dbReference>
<evidence type="ECO:0000313" key="11">
    <source>
        <dbReference type="Proteomes" id="UP000184123"/>
    </source>
</evidence>
<evidence type="ECO:0000256" key="7">
    <source>
        <dbReference type="ARBA" id="ARBA00023136"/>
    </source>
</evidence>
<dbReference type="InterPro" id="IPR052017">
    <property type="entry name" value="TSUP"/>
</dbReference>
<keyword evidence="7 8" id="KW-0472">Membrane</keyword>
<keyword evidence="12" id="KW-1185">Reference proteome</keyword>
<dbReference type="RefSeq" id="WP_084541651.1">
    <property type="nucleotide sequence ID" value="NZ_BJXU01000017.1"/>
</dbReference>
<proteinExistence type="inferred from homology"/>
<dbReference type="Proteomes" id="UP000184123">
    <property type="component" value="Unassembled WGS sequence"/>
</dbReference>
<evidence type="ECO:0000256" key="3">
    <source>
        <dbReference type="ARBA" id="ARBA00022448"/>
    </source>
</evidence>
<dbReference type="OrthoDB" id="5472127at2"/>
<dbReference type="InterPro" id="IPR002781">
    <property type="entry name" value="TM_pro_TauE-like"/>
</dbReference>
<dbReference type="EMBL" id="FRCA01000001">
    <property type="protein sequence ID" value="SHL34432.1"/>
    <property type="molecule type" value="Genomic_DNA"/>
</dbReference>
<protein>
    <recommendedName>
        <fullName evidence="8">Probable membrane transporter protein</fullName>
    </recommendedName>
</protein>
<feature type="transmembrane region" description="Helical" evidence="8">
    <location>
        <begin position="232"/>
        <end position="251"/>
    </location>
</feature>
<comment type="subcellular location">
    <subcellularLocation>
        <location evidence="1 8">Cell membrane</location>
        <topology evidence="1 8">Multi-pass membrane protein</topology>
    </subcellularLocation>
</comment>
<evidence type="ECO:0000256" key="5">
    <source>
        <dbReference type="ARBA" id="ARBA00022692"/>
    </source>
</evidence>
<evidence type="ECO:0000256" key="6">
    <source>
        <dbReference type="ARBA" id="ARBA00022989"/>
    </source>
</evidence>
<dbReference type="PANTHER" id="PTHR30269:SF37">
    <property type="entry name" value="MEMBRANE TRANSPORTER PROTEIN"/>
    <property type="match status" value="1"/>
</dbReference>
<reference evidence="10 11" key="1">
    <citation type="submission" date="2016-11" db="EMBL/GenBank/DDBJ databases">
        <authorList>
            <person name="Jaros S."/>
            <person name="Januszkiewicz K."/>
            <person name="Wedrychowicz H."/>
        </authorList>
    </citation>
    <scope>NUCLEOTIDE SEQUENCE [LARGE SCALE GENOMIC DNA]</scope>
    <source>
        <strain evidence="10 11">DSM 4740</strain>
    </source>
</reference>
<accession>A0A1M6ZVC5</accession>
<feature type="transmembrane region" description="Helical" evidence="8">
    <location>
        <begin position="179"/>
        <end position="198"/>
    </location>
</feature>
<evidence type="ECO:0000313" key="12">
    <source>
        <dbReference type="Proteomes" id="UP000321726"/>
    </source>
</evidence>
<evidence type="ECO:0000256" key="4">
    <source>
        <dbReference type="ARBA" id="ARBA00022475"/>
    </source>
</evidence>
<feature type="transmembrane region" description="Helical" evidence="8">
    <location>
        <begin position="22"/>
        <end position="47"/>
    </location>
</feature>
<evidence type="ECO:0000256" key="8">
    <source>
        <dbReference type="RuleBase" id="RU363041"/>
    </source>
</evidence>
<name>A0A1M6ZVC5_9GAMM</name>
<feature type="transmembrane region" description="Helical" evidence="8">
    <location>
        <begin position="205"/>
        <end position="226"/>
    </location>
</feature>
<dbReference type="AlphaFoldDB" id="A0A1M6ZVC5"/>
<dbReference type="Pfam" id="PF01925">
    <property type="entry name" value="TauE"/>
    <property type="match status" value="1"/>
</dbReference>
<dbReference type="GO" id="GO:0005886">
    <property type="term" value="C:plasma membrane"/>
    <property type="evidence" value="ECO:0007669"/>
    <property type="project" value="UniProtKB-SubCell"/>
</dbReference>
<dbReference type="EMBL" id="BJXU01000017">
    <property type="protein sequence ID" value="GEN22632.1"/>
    <property type="molecule type" value="Genomic_DNA"/>
</dbReference>
<evidence type="ECO:0000256" key="2">
    <source>
        <dbReference type="ARBA" id="ARBA00009142"/>
    </source>
</evidence>
<reference evidence="9 12" key="2">
    <citation type="submission" date="2019-07" db="EMBL/GenBank/DDBJ databases">
        <title>Whole genome shotgun sequence of Halomonas cupida NBRC 102219.</title>
        <authorList>
            <person name="Hosoyama A."/>
            <person name="Uohara A."/>
            <person name="Ohji S."/>
            <person name="Ichikawa N."/>
        </authorList>
    </citation>
    <scope>NUCLEOTIDE SEQUENCE [LARGE SCALE GENOMIC DNA]</scope>
    <source>
        <strain evidence="9 12">NBRC 102219</strain>
    </source>
</reference>
<feature type="transmembrane region" description="Helical" evidence="8">
    <location>
        <begin position="59"/>
        <end position="80"/>
    </location>
</feature>
<evidence type="ECO:0000313" key="10">
    <source>
        <dbReference type="EMBL" id="SHL34432.1"/>
    </source>
</evidence>
<keyword evidence="6 8" id="KW-1133">Transmembrane helix</keyword>
<feature type="transmembrane region" description="Helical" evidence="8">
    <location>
        <begin position="140"/>
        <end position="159"/>
    </location>
</feature>
<feature type="transmembrane region" description="Helical" evidence="8">
    <location>
        <begin position="100"/>
        <end position="128"/>
    </location>
</feature>
<gene>
    <name evidence="9" type="ORF">HCU01_05810</name>
    <name evidence="10" type="ORF">SAMN05660971_00261</name>
</gene>
<dbReference type="STRING" id="44933.SAMN05660971_00261"/>
<keyword evidence="5 8" id="KW-0812">Transmembrane</keyword>
<dbReference type="Proteomes" id="UP000321726">
    <property type="component" value="Unassembled WGS sequence"/>
</dbReference>
<comment type="similarity">
    <text evidence="2 8">Belongs to the 4-toluene sulfonate uptake permease (TSUP) (TC 2.A.102) family.</text>
</comment>
<keyword evidence="3" id="KW-0813">Transport</keyword>